<gene>
    <name evidence="1" type="ORF">IE53DRAFT_409986</name>
</gene>
<keyword evidence="2" id="KW-1185">Reference proteome</keyword>
<organism evidence="1 2">
    <name type="scientific">Violaceomyces palustris</name>
    <dbReference type="NCBI Taxonomy" id="1673888"/>
    <lineage>
        <taxon>Eukaryota</taxon>
        <taxon>Fungi</taxon>
        <taxon>Dikarya</taxon>
        <taxon>Basidiomycota</taxon>
        <taxon>Ustilaginomycotina</taxon>
        <taxon>Ustilaginomycetes</taxon>
        <taxon>Violaceomycetales</taxon>
        <taxon>Violaceomycetaceae</taxon>
        <taxon>Violaceomyces</taxon>
    </lineage>
</organism>
<name>A0ACD0P0U9_9BASI</name>
<protein>
    <submittedName>
        <fullName evidence="1">Uncharacterized protein</fullName>
    </submittedName>
</protein>
<proteinExistence type="predicted"/>
<accession>A0ACD0P0U9</accession>
<evidence type="ECO:0000313" key="1">
    <source>
        <dbReference type="EMBL" id="PWN51692.1"/>
    </source>
</evidence>
<dbReference type="EMBL" id="KZ819824">
    <property type="protein sequence ID" value="PWN51692.1"/>
    <property type="molecule type" value="Genomic_DNA"/>
</dbReference>
<reference evidence="1 2" key="1">
    <citation type="journal article" date="2018" name="Mol. Biol. Evol.">
        <title>Broad Genomic Sampling Reveals a Smut Pathogenic Ancestry of the Fungal Clade Ustilaginomycotina.</title>
        <authorList>
            <person name="Kijpornyongpan T."/>
            <person name="Mondo S.J."/>
            <person name="Barry K."/>
            <person name="Sandor L."/>
            <person name="Lee J."/>
            <person name="Lipzen A."/>
            <person name="Pangilinan J."/>
            <person name="LaButti K."/>
            <person name="Hainaut M."/>
            <person name="Henrissat B."/>
            <person name="Grigoriev I.V."/>
            <person name="Spatafora J.W."/>
            <person name="Aime M.C."/>
        </authorList>
    </citation>
    <scope>NUCLEOTIDE SEQUENCE [LARGE SCALE GENOMIC DNA]</scope>
    <source>
        <strain evidence="1 2">SA 807</strain>
    </source>
</reference>
<sequence length="188" mass="21057">MRGLHAVSLPSFWLAMTLTLPLLLVPSPIKAMEIPSTPISEGRGLIQACESVSSSSSSSLLPSAEPPNPRPSTDFASFVASIQKLRETDFLPFVNELEQGDRRKGALVSDERRFFLHAIMGYVLEDPDLEWQASTKLFETFVLFLNHCSGDWSGWERALKGLVSDAEIRAFRREVRRRDQAIREADPP</sequence>
<evidence type="ECO:0000313" key="2">
    <source>
        <dbReference type="Proteomes" id="UP000245626"/>
    </source>
</evidence>
<dbReference type="Proteomes" id="UP000245626">
    <property type="component" value="Unassembled WGS sequence"/>
</dbReference>